<proteinExistence type="predicted"/>
<evidence type="ECO:0000313" key="2">
    <source>
        <dbReference type="EMBL" id="MDR7273895.1"/>
    </source>
</evidence>
<sequence length="188" mass="19358">MAGTQADTSAGSARLTLIGAALVIGLLVTGGLVWQRHVAAMPAAVAAWQRGAVAVTPEETGAARLEVTGMTPGAAREHCATVHYTGGPGTVVRLYGANHDPADGRVRLTITTGSGPSCSAFGEAVTVYHGTVADFATTRTAYGTGVGVWRPLAGEQSHPYGFSYATDTATPADARVDFVWEARTDDVR</sequence>
<dbReference type="Proteomes" id="UP001183643">
    <property type="component" value="Unassembled WGS sequence"/>
</dbReference>
<gene>
    <name evidence="2" type="ORF">J2S41_000673</name>
</gene>
<dbReference type="RefSeq" id="WP_310362906.1">
    <property type="nucleotide sequence ID" value="NZ_JAVDYB010000001.1"/>
</dbReference>
<organism evidence="2 3">
    <name type="scientific">Catenuloplanes atrovinosus</name>
    <dbReference type="NCBI Taxonomy" id="137266"/>
    <lineage>
        <taxon>Bacteria</taxon>
        <taxon>Bacillati</taxon>
        <taxon>Actinomycetota</taxon>
        <taxon>Actinomycetes</taxon>
        <taxon>Micromonosporales</taxon>
        <taxon>Micromonosporaceae</taxon>
        <taxon>Catenuloplanes</taxon>
    </lineage>
</organism>
<comment type="caution">
    <text evidence="2">The sequence shown here is derived from an EMBL/GenBank/DDBJ whole genome shotgun (WGS) entry which is preliminary data.</text>
</comment>
<evidence type="ECO:0000256" key="1">
    <source>
        <dbReference type="SAM" id="Phobius"/>
    </source>
</evidence>
<dbReference type="AlphaFoldDB" id="A0AAE3YK22"/>
<protein>
    <submittedName>
        <fullName evidence="2">Uncharacterized protein</fullName>
    </submittedName>
</protein>
<keyword evidence="1" id="KW-1133">Transmembrane helix</keyword>
<keyword evidence="1" id="KW-0472">Membrane</keyword>
<feature type="transmembrane region" description="Helical" evidence="1">
    <location>
        <begin position="15"/>
        <end position="34"/>
    </location>
</feature>
<accession>A0AAE3YK22</accession>
<dbReference type="EMBL" id="JAVDYB010000001">
    <property type="protein sequence ID" value="MDR7273895.1"/>
    <property type="molecule type" value="Genomic_DNA"/>
</dbReference>
<keyword evidence="1" id="KW-0812">Transmembrane</keyword>
<evidence type="ECO:0000313" key="3">
    <source>
        <dbReference type="Proteomes" id="UP001183643"/>
    </source>
</evidence>
<reference evidence="2" key="1">
    <citation type="submission" date="2023-07" db="EMBL/GenBank/DDBJ databases">
        <title>Sequencing the genomes of 1000 actinobacteria strains.</title>
        <authorList>
            <person name="Klenk H.-P."/>
        </authorList>
    </citation>
    <scope>NUCLEOTIDE SEQUENCE</scope>
    <source>
        <strain evidence="2">DSM 44707</strain>
    </source>
</reference>
<name>A0AAE3YK22_9ACTN</name>
<keyword evidence="3" id="KW-1185">Reference proteome</keyword>